<dbReference type="Proteomes" id="UP000320762">
    <property type="component" value="Unassembled WGS sequence"/>
</dbReference>
<sequence>MTAATKATVGKALRGLLDKNYLSAVKLIGYEHNWEHAAAYPVQLMDAAADSLAGVSFHCYLGLVDEMKDFFRARKSISLASGLLTCVL</sequence>
<keyword evidence="2" id="KW-1185">Reference proteome</keyword>
<gene>
    <name evidence="1" type="ORF">BD626DRAFT_7956</name>
</gene>
<name>A0A550CWN7_9AGAR</name>
<organism evidence="1 2">
    <name type="scientific">Schizophyllum amplum</name>
    <dbReference type="NCBI Taxonomy" id="97359"/>
    <lineage>
        <taxon>Eukaryota</taxon>
        <taxon>Fungi</taxon>
        <taxon>Dikarya</taxon>
        <taxon>Basidiomycota</taxon>
        <taxon>Agaricomycotina</taxon>
        <taxon>Agaricomycetes</taxon>
        <taxon>Agaricomycetidae</taxon>
        <taxon>Agaricales</taxon>
        <taxon>Schizophyllaceae</taxon>
        <taxon>Schizophyllum</taxon>
    </lineage>
</organism>
<evidence type="ECO:0000313" key="1">
    <source>
        <dbReference type="EMBL" id="TRM69206.1"/>
    </source>
</evidence>
<evidence type="ECO:0000313" key="2">
    <source>
        <dbReference type="Proteomes" id="UP000320762"/>
    </source>
</evidence>
<comment type="caution">
    <text evidence="1">The sequence shown here is derived from an EMBL/GenBank/DDBJ whole genome shotgun (WGS) entry which is preliminary data.</text>
</comment>
<dbReference type="AlphaFoldDB" id="A0A550CWN7"/>
<dbReference type="STRING" id="97359.A0A550CWN7"/>
<accession>A0A550CWN7</accession>
<dbReference type="EMBL" id="VDMD01000001">
    <property type="protein sequence ID" value="TRM69206.1"/>
    <property type="molecule type" value="Genomic_DNA"/>
</dbReference>
<protein>
    <submittedName>
        <fullName evidence="1">Uncharacterized protein</fullName>
    </submittedName>
</protein>
<dbReference type="OrthoDB" id="3262643at2759"/>
<reference evidence="1 2" key="1">
    <citation type="journal article" date="2019" name="New Phytol.">
        <title>Comparative genomics reveals unique wood-decay strategies and fruiting body development in the Schizophyllaceae.</title>
        <authorList>
            <person name="Almasi E."/>
            <person name="Sahu N."/>
            <person name="Krizsan K."/>
            <person name="Balint B."/>
            <person name="Kovacs G.M."/>
            <person name="Kiss B."/>
            <person name="Cseklye J."/>
            <person name="Drula E."/>
            <person name="Henrissat B."/>
            <person name="Nagy I."/>
            <person name="Chovatia M."/>
            <person name="Adam C."/>
            <person name="LaButti K."/>
            <person name="Lipzen A."/>
            <person name="Riley R."/>
            <person name="Grigoriev I.V."/>
            <person name="Nagy L.G."/>
        </authorList>
    </citation>
    <scope>NUCLEOTIDE SEQUENCE [LARGE SCALE GENOMIC DNA]</scope>
    <source>
        <strain evidence="1 2">NL-1724</strain>
    </source>
</reference>
<proteinExistence type="predicted"/>
<dbReference type="Gene3D" id="3.20.20.80">
    <property type="entry name" value="Glycosidases"/>
    <property type="match status" value="1"/>
</dbReference>